<dbReference type="Proteomes" id="UP000034196">
    <property type="component" value="Unassembled WGS sequence"/>
</dbReference>
<comment type="caution">
    <text evidence="2">The sequence shown here is derived from an EMBL/GenBank/DDBJ whole genome shotgun (WGS) entry which is preliminary data.</text>
</comment>
<accession>A0A1J4NMT5</accession>
<feature type="signal peptide" evidence="1">
    <location>
        <begin position="1"/>
        <end position="33"/>
    </location>
</feature>
<dbReference type="STRING" id="1428628.WN71_032835"/>
<gene>
    <name evidence="2" type="ORF">WN71_032835</name>
</gene>
<evidence type="ECO:0000313" key="2">
    <source>
        <dbReference type="EMBL" id="OIJ63611.1"/>
    </source>
</evidence>
<keyword evidence="1" id="KW-0732">Signal</keyword>
<name>A0A1J4NMT5_9ACTN</name>
<keyword evidence="3" id="KW-1185">Reference proteome</keyword>
<organism evidence="2 3">
    <name type="scientific">Streptomyces mangrovisoli</name>
    <dbReference type="NCBI Taxonomy" id="1428628"/>
    <lineage>
        <taxon>Bacteria</taxon>
        <taxon>Bacillati</taxon>
        <taxon>Actinomycetota</taxon>
        <taxon>Actinomycetes</taxon>
        <taxon>Kitasatosporales</taxon>
        <taxon>Streptomycetaceae</taxon>
        <taxon>Streptomyces</taxon>
    </lineage>
</organism>
<sequence>MKKRQRNRAVTFLAAAALAGASSLTLGSTDAAAAGFTFEKSAVSSNGSFTIAAYYGGTYAGIMEWNADPIQGGDIPGDAFKVGDYYADGYGMGASMISPVTGRQATTRGHTSPYESAWNSGDLAEGTTVYIQLCAVKGEAFSCSLAYSGHA</sequence>
<evidence type="ECO:0000313" key="3">
    <source>
        <dbReference type="Proteomes" id="UP000034196"/>
    </source>
</evidence>
<protein>
    <submittedName>
        <fullName evidence="2">Uncharacterized protein</fullName>
    </submittedName>
</protein>
<dbReference type="RefSeq" id="WP_046591892.1">
    <property type="nucleotide sequence ID" value="NZ_LAVA02000097.1"/>
</dbReference>
<dbReference type="OrthoDB" id="4308311at2"/>
<dbReference type="EMBL" id="LAVA02000097">
    <property type="protein sequence ID" value="OIJ63611.1"/>
    <property type="molecule type" value="Genomic_DNA"/>
</dbReference>
<reference evidence="2" key="1">
    <citation type="submission" date="2016-10" db="EMBL/GenBank/DDBJ databases">
        <title>Genome sequence of Streptomyces mangrovisoli MUSC 149.</title>
        <authorList>
            <person name="Lee L.-H."/>
            <person name="Ser H.-L."/>
        </authorList>
    </citation>
    <scope>NUCLEOTIDE SEQUENCE [LARGE SCALE GENOMIC DNA]</scope>
    <source>
        <strain evidence="2">MUSC 149</strain>
    </source>
</reference>
<dbReference type="AlphaFoldDB" id="A0A1J4NMT5"/>
<feature type="chain" id="PRO_5009631027" evidence="1">
    <location>
        <begin position="34"/>
        <end position="151"/>
    </location>
</feature>
<proteinExistence type="predicted"/>
<evidence type="ECO:0000256" key="1">
    <source>
        <dbReference type="SAM" id="SignalP"/>
    </source>
</evidence>